<reference evidence="1" key="1">
    <citation type="submission" date="2018-05" db="EMBL/GenBank/DDBJ databases">
        <authorList>
            <person name="Lanie J.A."/>
            <person name="Ng W.-L."/>
            <person name="Kazmierczak K.M."/>
            <person name="Andrzejewski T.M."/>
            <person name="Davidsen T.M."/>
            <person name="Wayne K.J."/>
            <person name="Tettelin H."/>
            <person name="Glass J.I."/>
            <person name="Rusch D."/>
            <person name="Podicherti R."/>
            <person name="Tsui H.-C.T."/>
            <person name="Winkler M.E."/>
        </authorList>
    </citation>
    <scope>NUCLEOTIDE SEQUENCE</scope>
</reference>
<organism evidence="1">
    <name type="scientific">marine metagenome</name>
    <dbReference type="NCBI Taxonomy" id="408172"/>
    <lineage>
        <taxon>unclassified sequences</taxon>
        <taxon>metagenomes</taxon>
        <taxon>ecological metagenomes</taxon>
    </lineage>
</organism>
<gene>
    <name evidence="1" type="ORF">METZ01_LOCUS136374</name>
</gene>
<protein>
    <submittedName>
        <fullName evidence="1">Uncharacterized protein</fullName>
    </submittedName>
</protein>
<proteinExistence type="predicted"/>
<evidence type="ECO:0000313" key="1">
    <source>
        <dbReference type="EMBL" id="SVA83520.1"/>
    </source>
</evidence>
<name>A0A381Z2U5_9ZZZZ</name>
<accession>A0A381Z2U5</accession>
<sequence>MRLRHPYENSLKEFKKRYKPSEYMPFIELYPSDRMHYEALTELAMIGDLYRAGYKDLGIFLKSWNIEEDSVHSPNTIESKWISFVRSFFFQRYAVPVNKIDIFSPDSFLKEMDSKSMVELITESGLDFQDIGKLFAQQEYWPWKFDKDGNLSDKHAIKAKKEGLLSYIGLMAIEWKWKNNGADKQPIVIRAASAKEITDQIMAAPKSELKHLKIFYTDDDVSRSKEGQESFLKKALEMSKHYRKDLRAPNDESDNILNHYDENEVVDEVVGFLLDPDRDWGDSGVCLSPFLFNRDRISPKLIQANKEEVLKLFEEYKNTDPSTPVLGSYEFWKWLQDKPRGRKKRIDLFRTLVDTYQNDIDETMNNGKDADSAINEGFRPVNDLDDKLENFVREWHDAVVASAWDEHTIKEIQRYIIEFKKIRTGVPGRPPLHYKLPSDTPKIEFQIYVDKIVNLHHPPPQE</sequence>
<dbReference type="EMBL" id="UINC01019727">
    <property type="protein sequence ID" value="SVA83520.1"/>
    <property type="molecule type" value="Genomic_DNA"/>
</dbReference>
<dbReference type="AlphaFoldDB" id="A0A381Z2U5"/>